<reference evidence="3" key="1">
    <citation type="submission" date="2017-02" db="UniProtKB">
        <authorList>
            <consortium name="WormBaseParasite"/>
        </authorList>
    </citation>
    <scope>IDENTIFICATION</scope>
</reference>
<sequence>WALFYLNQPTLIFSSAAQYTFLDEKQTIGIDLSEKLLLKLNGATKENQISDNNWTSVICKVEIMQYYISQSENCFITVTQCNKRSNIIMQYYLSQSESHIFYSNLTRQMQQYNKFDTVILLRAIKIKHVRNMQQFRNV</sequence>
<dbReference type="Proteomes" id="UP000278627">
    <property type="component" value="Unassembled WGS sequence"/>
</dbReference>
<proteinExistence type="predicted"/>
<name>A0A0N4TBB2_BRUPA</name>
<evidence type="ECO:0000313" key="3">
    <source>
        <dbReference type="WBParaSite" id="BPAG_0000549901-mRNA-1"/>
    </source>
</evidence>
<accession>A0A0N4TBB2</accession>
<dbReference type="AlphaFoldDB" id="A0A0N4TBB2"/>
<reference evidence="1 2" key="2">
    <citation type="submission" date="2018-11" db="EMBL/GenBank/DDBJ databases">
        <authorList>
            <consortium name="Pathogen Informatics"/>
        </authorList>
    </citation>
    <scope>NUCLEOTIDE SEQUENCE [LARGE SCALE GENOMIC DNA]</scope>
</reference>
<protein>
    <submittedName>
        <fullName evidence="3">Transmembrane protein</fullName>
    </submittedName>
</protein>
<keyword evidence="2" id="KW-1185">Reference proteome</keyword>
<evidence type="ECO:0000313" key="1">
    <source>
        <dbReference type="EMBL" id="VDN86649.1"/>
    </source>
</evidence>
<dbReference type="EMBL" id="UZAD01003845">
    <property type="protein sequence ID" value="VDN86649.1"/>
    <property type="molecule type" value="Genomic_DNA"/>
</dbReference>
<gene>
    <name evidence="1" type="ORF">BPAG_LOCUS5463</name>
</gene>
<evidence type="ECO:0000313" key="2">
    <source>
        <dbReference type="Proteomes" id="UP000278627"/>
    </source>
</evidence>
<dbReference type="WBParaSite" id="BPAG_0000549901-mRNA-1">
    <property type="protein sequence ID" value="BPAG_0000549901-mRNA-1"/>
    <property type="gene ID" value="BPAG_0000549901"/>
</dbReference>
<organism evidence="3">
    <name type="scientific">Brugia pahangi</name>
    <name type="common">Filarial nematode worm</name>
    <dbReference type="NCBI Taxonomy" id="6280"/>
    <lineage>
        <taxon>Eukaryota</taxon>
        <taxon>Metazoa</taxon>
        <taxon>Ecdysozoa</taxon>
        <taxon>Nematoda</taxon>
        <taxon>Chromadorea</taxon>
        <taxon>Rhabditida</taxon>
        <taxon>Spirurina</taxon>
        <taxon>Spiruromorpha</taxon>
        <taxon>Filarioidea</taxon>
        <taxon>Onchocercidae</taxon>
        <taxon>Brugia</taxon>
    </lineage>
</organism>